<sequence length="232" mass="24591">MLRLNDTDGPALSRCLSALAACAALAALPGCERNEPAPATSATSPSAAASSDAQAARADDAAQPDDEPGYAPAPLARPLVALRGLTSMADVQAAWGKPPDITPNQDECGTALDEEHLMDYHYPDALIEVGRSGDAVIRALHGIPAGLTLKLENQEVTAASTLTQLNTALRKNPRWKLAEAPGKVRSPSDRDEGDPLEQLAYTTLYTLDGDGDQYRLYFLGDRLVGYAYWVGC</sequence>
<evidence type="ECO:0000256" key="2">
    <source>
        <dbReference type="SAM" id="SignalP"/>
    </source>
</evidence>
<dbReference type="Proteomes" id="UP000031843">
    <property type="component" value="Chromosome secondary"/>
</dbReference>
<feature type="compositionally biased region" description="Low complexity" evidence="1">
    <location>
        <begin position="36"/>
        <end position="56"/>
    </location>
</feature>
<keyword evidence="4" id="KW-1185">Reference proteome</keyword>
<feature type="chain" id="PRO_5002185666" description="Lipoprotein" evidence="2">
    <location>
        <begin position="27"/>
        <end position="232"/>
    </location>
</feature>
<evidence type="ECO:0008006" key="5">
    <source>
        <dbReference type="Google" id="ProtNLM"/>
    </source>
</evidence>
<proteinExistence type="predicted"/>
<organism evidence="3 4">
    <name type="scientific">Cupriavidus basilensis</name>
    <dbReference type="NCBI Taxonomy" id="68895"/>
    <lineage>
        <taxon>Bacteria</taxon>
        <taxon>Pseudomonadati</taxon>
        <taxon>Pseudomonadota</taxon>
        <taxon>Betaproteobacteria</taxon>
        <taxon>Burkholderiales</taxon>
        <taxon>Burkholderiaceae</taxon>
        <taxon>Cupriavidus</taxon>
    </lineage>
</organism>
<feature type="signal peptide" evidence="2">
    <location>
        <begin position="1"/>
        <end position="26"/>
    </location>
</feature>
<evidence type="ECO:0000256" key="1">
    <source>
        <dbReference type="SAM" id="MobiDB-lite"/>
    </source>
</evidence>
<protein>
    <recommendedName>
        <fullName evidence="5">Lipoprotein</fullName>
    </recommendedName>
</protein>
<accession>A0A0C4YGC4</accession>
<keyword evidence="2" id="KW-0732">Signal</keyword>
<dbReference type="OrthoDB" id="8970677at2"/>
<name>A0A0C4YGC4_9BURK</name>
<evidence type="ECO:0000313" key="3">
    <source>
        <dbReference type="EMBL" id="AJG21750.1"/>
    </source>
</evidence>
<dbReference type="KEGG" id="cbw:RR42_s0152"/>
<gene>
    <name evidence="3" type="ORF">RR42_s0152</name>
</gene>
<feature type="region of interest" description="Disordered" evidence="1">
    <location>
        <begin position="34"/>
        <end position="73"/>
    </location>
</feature>
<reference evidence="3 4" key="1">
    <citation type="journal article" date="2015" name="Genome Announc.">
        <title>Complete Genome Sequence of Cupriavidus basilensis 4G11, Isolated from the Oak Ridge Field Research Center Site.</title>
        <authorList>
            <person name="Ray J."/>
            <person name="Waters R.J."/>
            <person name="Skerker J.M."/>
            <person name="Kuehl J.V."/>
            <person name="Price M.N."/>
            <person name="Huang J."/>
            <person name="Chakraborty R."/>
            <person name="Arkin A.P."/>
            <person name="Deutschbauer A."/>
        </authorList>
    </citation>
    <scope>NUCLEOTIDE SEQUENCE [LARGE SCALE GENOMIC DNA]</scope>
    <source>
        <strain evidence="3">4G11</strain>
    </source>
</reference>
<dbReference type="AlphaFoldDB" id="A0A0C4YGC4"/>
<evidence type="ECO:0000313" key="4">
    <source>
        <dbReference type="Proteomes" id="UP000031843"/>
    </source>
</evidence>
<dbReference type="EMBL" id="CP010537">
    <property type="protein sequence ID" value="AJG21750.1"/>
    <property type="molecule type" value="Genomic_DNA"/>
</dbReference>
<dbReference type="RefSeq" id="WP_043352858.1">
    <property type="nucleotide sequence ID" value="NZ_CP010537.1"/>
</dbReference>